<sequence>MSQRLNAGFNEPLAAVPSPYSHTTRPRRAFRGTFSQGLPSFQSRVVGVGHPVQPVSDVRGTDARSRERDRPDPVSQSFQVSLYKVDPRICVLARNLLSKDDCRAALADEVEEVRPKVPLISKRKSCACLAERLARTGTRPNRSIVAPTGTPERMGPDSHAGEEVALLVSAKVVRSNIPNISLVYVARRDVPCGDQVAQPLGCIGLDLVVVGSHACPSVGGWP</sequence>
<evidence type="ECO:0000256" key="1">
    <source>
        <dbReference type="SAM" id="MobiDB-lite"/>
    </source>
</evidence>
<dbReference type="EMBL" id="OVTA01000009">
    <property type="protein sequence ID" value="SPR97370.1"/>
    <property type="molecule type" value="Genomic_DNA"/>
</dbReference>
<organism evidence="2 3">
    <name type="scientific">Cupriavidus taiwanensis</name>
    <dbReference type="NCBI Taxonomy" id="164546"/>
    <lineage>
        <taxon>Bacteria</taxon>
        <taxon>Pseudomonadati</taxon>
        <taxon>Pseudomonadota</taxon>
        <taxon>Betaproteobacteria</taxon>
        <taxon>Burkholderiales</taxon>
        <taxon>Burkholderiaceae</taxon>
        <taxon>Cupriavidus</taxon>
    </lineage>
</organism>
<evidence type="ECO:0000313" key="2">
    <source>
        <dbReference type="EMBL" id="SPR97370.1"/>
    </source>
</evidence>
<dbReference type="Proteomes" id="UP000256805">
    <property type="component" value="Unassembled WGS sequence"/>
</dbReference>
<proteinExistence type="predicted"/>
<feature type="region of interest" description="Disordered" evidence="1">
    <location>
        <begin position="49"/>
        <end position="76"/>
    </location>
</feature>
<accession>A0A375IZP8</accession>
<dbReference type="AlphaFoldDB" id="A0A375IZP8"/>
<reference evidence="2 3" key="1">
    <citation type="submission" date="2018-01" db="EMBL/GenBank/DDBJ databases">
        <authorList>
            <person name="Gaut B.S."/>
            <person name="Morton B.R."/>
            <person name="Clegg M.T."/>
            <person name="Duvall M.R."/>
        </authorList>
    </citation>
    <scope>NUCLEOTIDE SEQUENCE [LARGE SCALE GENOMIC DNA]</scope>
    <source>
        <strain evidence="2">Cupriavidus taiwanensis cmp 52</strain>
    </source>
</reference>
<feature type="compositionally biased region" description="Basic and acidic residues" evidence="1">
    <location>
        <begin position="59"/>
        <end position="72"/>
    </location>
</feature>
<name>A0A375IZP8_9BURK</name>
<evidence type="ECO:0000313" key="3">
    <source>
        <dbReference type="Proteomes" id="UP000256805"/>
    </source>
</evidence>
<gene>
    <name evidence="2" type="ORF">CBM2634_A170100</name>
</gene>
<protein>
    <submittedName>
        <fullName evidence="2">Uncharacterized protein</fullName>
    </submittedName>
</protein>
<feature type="region of interest" description="Disordered" evidence="1">
    <location>
        <begin position="1"/>
        <end position="25"/>
    </location>
</feature>
<dbReference type="AntiFam" id="ANF00163">
    <property type="entry name" value="Shadow ORF (opposite pspPIM)"/>
</dbReference>